<feature type="compositionally biased region" description="Pro residues" evidence="1">
    <location>
        <begin position="79"/>
        <end position="91"/>
    </location>
</feature>
<feature type="signal peptide" evidence="2">
    <location>
        <begin position="1"/>
        <end position="32"/>
    </location>
</feature>
<dbReference type="RefSeq" id="WP_345712385.1">
    <property type="nucleotide sequence ID" value="NZ_BAABIL010000290.1"/>
</dbReference>
<reference evidence="4" key="1">
    <citation type="journal article" date="2019" name="Int. J. Syst. Evol. Microbiol.">
        <title>The Global Catalogue of Microorganisms (GCM) 10K type strain sequencing project: providing services to taxonomists for standard genome sequencing and annotation.</title>
        <authorList>
            <consortium name="The Broad Institute Genomics Platform"/>
            <consortium name="The Broad Institute Genome Sequencing Center for Infectious Disease"/>
            <person name="Wu L."/>
            <person name="Ma J."/>
        </authorList>
    </citation>
    <scope>NUCLEOTIDE SEQUENCE [LARGE SCALE GENOMIC DNA]</scope>
    <source>
        <strain evidence="4">JCM 18126</strain>
    </source>
</reference>
<comment type="caution">
    <text evidence="3">The sequence shown here is derived from an EMBL/GenBank/DDBJ whole genome shotgun (WGS) entry which is preliminary data.</text>
</comment>
<name>A0ABP9HVF8_9ACTN</name>
<feature type="region of interest" description="Disordered" evidence="1">
    <location>
        <begin position="55"/>
        <end position="92"/>
    </location>
</feature>
<gene>
    <name evidence="3" type="ORF">GCM10023225_20170</name>
</gene>
<keyword evidence="2" id="KW-0732">Signal</keyword>
<evidence type="ECO:0000256" key="2">
    <source>
        <dbReference type="SAM" id="SignalP"/>
    </source>
</evidence>
<evidence type="ECO:0000313" key="3">
    <source>
        <dbReference type="EMBL" id="GAA4979848.1"/>
    </source>
</evidence>
<dbReference type="InterPro" id="IPR013207">
    <property type="entry name" value="LGFP"/>
</dbReference>
<dbReference type="Proteomes" id="UP001501195">
    <property type="component" value="Unassembled WGS sequence"/>
</dbReference>
<keyword evidence="4" id="KW-1185">Reference proteome</keyword>
<sequence>MQAGTLRRGATAVAAAAATIVAAAVMAGPASAHHVGDVDCGDFRYQEDAQAHLIAHPGDPDRLDDDGDGQACESLPRRPTSPPAPTTPPPCGVQGAIADRWNQLGAAAGVLGRNTTCELTAARDDGRYTDFEGGSIYWSARSGAWEVRGAIEDRWSQVGSETSWLAFPVTGELALHGGAFERFQGGSVYWSPATGAQAVRGLIRDKWGTVGWEAGFLGYPTTTEAVLPGGAFNHFQGGSVYWSPRHGAHVVRGAIRDAWQQQGWETGRLGYPTSDEHDVPGGRRSDFEGGSITWTPDRGAVVTYTA</sequence>
<protein>
    <recommendedName>
        <fullName evidence="5">LGFP repeat-containing protein</fullName>
    </recommendedName>
</protein>
<evidence type="ECO:0000256" key="1">
    <source>
        <dbReference type="SAM" id="MobiDB-lite"/>
    </source>
</evidence>
<organism evidence="3 4">
    <name type="scientific">Kineococcus glutinatus</name>
    <dbReference type="NCBI Taxonomy" id="1070872"/>
    <lineage>
        <taxon>Bacteria</taxon>
        <taxon>Bacillati</taxon>
        <taxon>Actinomycetota</taxon>
        <taxon>Actinomycetes</taxon>
        <taxon>Kineosporiales</taxon>
        <taxon>Kineosporiaceae</taxon>
        <taxon>Kineococcus</taxon>
    </lineage>
</organism>
<dbReference type="Pfam" id="PF08310">
    <property type="entry name" value="LGFP"/>
    <property type="match status" value="4"/>
</dbReference>
<feature type="region of interest" description="Disordered" evidence="1">
    <location>
        <begin position="267"/>
        <end position="289"/>
    </location>
</feature>
<dbReference type="EMBL" id="BAABIL010000290">
    <property type="protein sequence ID" value="GAA4979848.1"/>
    <property type="molecule type" value="Genomic_DNA"/>
</dbReference>
<proteinExistence type="predicted"/>
<evidence type="ECO:0000313" key="4">
    <source>
        <dbReference type="Proteomes" id="UP001501195"/>
    </source>
</evidence>
<evidence type="ECO:0008006" key="5">
    <source>
        <dbReference type="Google" id="ProtNLM"/>
    </source>
</evidence>
<feature type="compositionally biased region" description="Basic and acidic residues" evidence="1">
    <location>
        <begin position="274"/>
        <end position="287"/>
    </location>
</feature>
<accession>A0ABP9HVF8</accession>
<feature type="chain" id="PRO_5045825631" description="LGFP repeat-containing protein" evidence="2">
    <location>
        <begin position="33"/>
        <end position="306"/>
    </location>
</feature>